<dbReference type="WBParaSite" id="RSKR_0000600400.1">
    <property type="protein sequence ID" value="RSKR_0000600400.1"/>
    <property type="gene ID" value="RSKR_0000600400"/>
</dbReference>
<evidence type="ECO:0000313" key="2">
    <source>
        <dbReference type="WBParaSite" id="RSKR_0000600400.1"/>
    </source>
</evidence>
<protein>
    <submittedName>
        <fullName evidence="2">CD36 family protein</fullName>
    </submittedName>
</protein>
<proteinExistence type="predicted"/>
<reference evidence="2" key="1">
    <citation type="submission" date="2016-11" db="UniProtKB">
        <authorList>
            <consortium name="WormBaseParasite"/>
        </authorList>
    </citation>
    <scope>IDENTIFICATION</scope>
    <source>
        <strain evidence="2">KR3021</strain>
    </source>
</reference>
<organism evidence="1 2">
    <name type="scientific">Rhabditophanes sp. KR3021</name>
    <dbReference type="NCBI Taxonomy" id="114890"/>
    <lineage>
        <taxon>Eukaryota</taxon>
        <taxon>Metazoa</taxon>
        <taxon>Ecdysozoa</taxon>
        <taxon>Nematoda</taxon>
        <taxon>Chromadorea</taxon>
        <taxon>Rhabditida</taxon>
        <taxon>Tylenchina</taxon>
        <taxon>Panagrolaimomorpha</taxon>
        <taxon>Strongyloidoidea</taxon>
        <taxon>Alloionematidae</taxon>
        <taxon>Rhabditophanes</taxon>
    </lineage>
</organism>
<evidence type="ECO:0000313" key="1">
    <source>
        <dbReference type="Proteomes" id="UP000095286"/>
    </source>
</evidence>
<dbReference type="Proteomes" id="UP000095286">
    <property type="component" value="Unplaced"/>
</dbReference>
<sequence>MLSDNMMFRIFAVIGSILLMIGVPVLLFVPSFISRTFKQMDYLGKDSNGTLNEITQSWQKPKYDMGVSFTVYNVENELLIFSSGAQPILKEIGPFHFDEHMVKKNLKWLENDTKVEYENVRYYNFNQDKSCTNCTLEDVVTIPSVVYQKILEYANHRGLRSIVEMVFNAKGITPFIKVKVGEALFDGYKDPILQAVCESTLLSKVCSLFKIDEKIGFYYQKNGTADGVYQIDTGYGNRDDISKIYAWNHMLGKLNDTFWWGDEARRIYETDGQMFPSDVDQNKRINMFTGQACRTLFFDFARKSEHEGVSAFIYNPSKSMMDMNVQKRMGFCNPDTPRYFNSTSVQLDGCPPNGLMDVSSCVPGAPKVFISQPHFLNAPEEVRKVFAGIKEPSESEDNTLLEIEPDTGVLIHAEARTQMNLGMDNSVFSFTSKQPNLVFPIFYVKESINFDKETRDKLHHGINFFKSWAYIISIALIFMGAVTWTFAICSYYKAQDQLLRNEEAVSLSQFS</sequence>
<name>A0AC35TZN0_9BILA</name>
<accession>A0AC35TZN0</accession>